<keyword evidence="4" id="KW-1185">Reference proteome</keyword>
<feature type="region of interest" description="Disordered" evidence="2">
    <location>
        <begin position="1"/>
        <end position="38"/>
    </location>
</feature>
<feature type="coiled-coil region" evidence="1">
    <location>
        <begin position="364"/>
        <end position="412"/>
    </location>
</feature>
<accession>A0ABR2XGN8</accession>
<sequence>MPVQSTKSISGKRSALAEDFDRSTSLPAFKKPRPPSYLVTSCSNSRYSVSDSIADEQSAGFIPDHDVSASGDVCYQIPQDNAEADEDTSAAMVPSSALPRNASDNADMEEDDEKATITLNSSTDLVRKLSPMYQDKYVRHLPHNAPQDIIDIFHLLLQREFCDKYYEMRAYRRLKEVRKKTVDGVVRITYNVYYLEIMRCILEGEKLDKKVTQSIRADFPILKEGWTFSSTKDQVTRADGSIVLFDQTCPRFRAAEKMYRETSVNGAANLENEAKLKYYNAIDAKIRRLKSRCLALRVNWLEEKKKEREKHAGENTEEEDITKAQSDFDWAGLVSQMPDEPIDDTASPVQDVKDQPTDNIAEALKEMTSTHDGYKQRIARLENSASTVDERFSKLQTEKTEVEKELTLMTEENDSLRAILVHCNKEIGELKAWKRKVTELVTQ</sequence>
<reference evidence="3 4" key="1">
    <citation type="submission" date="2024-02" db="EMBL/GenBank/DDBJ databases">
        <title>First draft genome assembly of two strains of Seiridium cardinale.</title>
        <authorList>
            <person name="Emiliani G."/>
            <person name="Scali E."/>
        </authorList>
    </citation>
    <scope>NUCLEOTIDE SEQUENCE [LARGE SCALE GENOMIC DNA]</scope>
    <source>
        <strain evidence="3 4">BM-138-000479</strain>
    </source>
</reference>
<name>A0ABR2XGN8_9PEZI</name>
<evidence type="ECO:0000256" key="1">
    <source>
        <dbReference type="SAM" id="Coils"/>
    </source>
</evidence>
<protein>
    <submittedName>
        <fullName evidence="3">Uncharacterized protein</fullName>
    </submittedName>
</protein>
<dbReference type="Proteomes" id="UP001465668">
    <property type="component" value="Unassembled WGS sequence"/>
</dbReference>
<gene>
    <name evidence="3" type="ORF">SCAR479_10298</name>
</gene>
<proteinExistence type="predicted"/>
<feature type="region of interest" description="Disordered" evidence="2">
    <location>
        <begin position="83"/>
        <end position="113"/>
    </location>
</feature>
<evidence type="ECO:0000256" key="2">
    <source>
        <dbReference type="SAM" id="MobiDB-lite"/>
    </source>
</evidence>
<feature type="compositionally biased region" description="Polar residues" evidence="2">
    <location>
        <begin position="1"/>
        <end position="11"/>
    </location>
</feature>
<organism evidence="3 4">
    <name type="scientific">Seiridium cardinale</name>
    <dbReference type="NCBI Taxonomy" id="138064"/>
    <lineage>
        <taxon>Eukaryota</taxon>
        <taxon>Fungi</taxon>
        <taxon>Dikarya</taxon>
        <taxon>Ascomycota</taxon>
        <taxon>Pezizomycotina</taxon>
        <taxon>Sordariomycetes</taxon>
        <taxon>Xylariomycetidae</taxon>
        <taxon>Amphisphaeriales</taxon>
        <taxon>Sporocadaceae</taxon>
        <taxon>Seiridium</taxon>
    </lineage>
</organism>
<evidence type="ECO:0000313" key="3">
    <source>
        <dbReference type="EMBL" id="KAK9772968.1"/>
    </source>
</evidence>
<keyword evidence="1" id="KW-0175">Coiled coil</keyword>
<comment type="caution">
    <text evidence="3">The sequence shown here is derived from an EMBL/GenBank/DDBJ whole genome shotgun (WGS) entry which is preliminary data.</text>
</comment>
<dbReference type="EMBL" id="JARVKM010000055">
    <property type="protein sequence ID" value="KAK9772968.1"/>
    <property type="molecule type" value="Genomic_DNA"/>
</dbReference>
<evidence type="ECO:0000313" key="4">
    <source>
        <dbReference type="Proteomes" id="UP001465668"/>
    </source>
</evidence>